<keyword evidence="4" id="KW-0804">Transcription</keyword>
<accession>A0A7V7PLY6</accession>
<dbReference type="SUPFAM" id="SSF53850">
    <property type="entry name" value="Periplasmic binding protein-like II"/>
    <property type="match status" value="1"/>
</dbReference>
<dbReference type="InterPro" id="IPR005119">
    <property type="entry name" value="LysR_subst-bd"/>
</dbReference>
<dbReference type="Pfam" id="PF03466">
    <property type="entry name" value="LysR_substrate"/>
    <property type="match status" value="1"/>
</dbReference>
<dbReference type="InterPro" id="IPR036390">
    <property type="entry name" value="WH_DNA-bd_sf"/>
</dbReference>
<dbReference type="GO" id="GO:0043565">
    <property type="term" value="F:sequence-specific DNA binding"/>
    <property type="evidence" value="ECO:0007669"/>
    <property type="project" value="TreeGrafter"/>
</dbReference>
<dbReference type="Gene3D" id="3.40.190.10">
    <property type="entry name" value="Periplasmic binding protein-like II"/>
    <property type="match status" value="2"/>
</dbReference>
<dbReference type="Pfam" id="PF00126">
    <property type="entry name" value="HTH_1"/>
    <property type="match status" value="1"/>
</dbReference>
<dbReference type="AlphaFoldDB" id="A0A7V7PLY6"/>
<reference evidence="6 7" key="1">
    <citation type="submission" date="2019-09" db="EMBL/GenBank/DDBJ databases">
        <title>YIM 132180 draft genome.</title>
        <authorList>
            <person name="Zhang K."/>
        </authorList>
    </citation>
    <scope>NUCLEOTIDE SEQUENCE [LARGE SCALE GENOMIC DNA]</scope>
    <source>
        <strain evidence="6 7">YIM 132180</strain>
    </source>
</reference>
<comment type="similarity">
    <text evidence="1">Belongs to the LysR transcriptional regulatory family.</text>
</comment>
<dbReference type="GO" id="GO:0003700">
    <property type="term" value="F:DNA-binding transcription factor activity"/>
    <property type="evidence" value="ECO:0007669"/>
    <property type="project" value="InterPro"/>
</dbReference>
<evidence type="ECO:0000256" key="2">
    <source>
        <dbReference type="ARBA" id="ARBA00023015"/>
    </source>
</evidence>
<proteinExistence type="inferred from homology"/>
<evidence type="ECO:0000256" key="4">
    <source>
        <dbReference type="ARBA" id="ARBA00023163"/>
    </source>
</evidence>
<dbReference type="PANTHER" id="PTHR30537:SF74">
    <property type="entry name" value="HTH-TYPE TRANSCRIPTIONAL REGULATOR TRPI"/>
    <property type="match status" value="1"/>
</dbReference>
<dbReference type="InterPro" id="IPR058163">
    <property type="entry name" value="LysR-type_TF_proteobact-type"/>
</dbReference>
<name>A0A7V7PLY6_9HYPH</name>
<keyword evidence="2" id="KW-0805">Transcription regulation</keyword>
<evidence type="ECO:0000313" key="6">
    <source>
        <dbReference type="EMBL" id="KAB0677564.1"/>
    </source>
</evidence>
<dbReference type="RefSeq" id="WP_150972079.1">
    <property type="nucleotide sequence ID" value="NZ_VZDO01000016.1"/>
</dbReference>
<dbReference type="Gene3D" id="1.10.10.10">
    <property type="entry name" value="Winged helix-like DNA-binding domain superfamily/Winged helix DNA-binding domain"/>
    <property type="match status" value="1"/>
</dbReference>
<dbReference type="InterPro" id="IPR036388">
    <property type="entry name" value="WH-like_DNA-bd_sf"/>
</dbReference>
<feature type="domain" description="HTH lysR-type" evidence="5">
    <location>
        <begin position="5"/>
        <end position="62"/>
    </location>
</feature>
<dbReference type="PROSITE" id="PS50931">
    <property type="entry name" value="HTH_LYSR"/>
    <property type="match status" value="1"/>
</dbReference>
<evidence type="ECO:0000313" key="7">
    <source>
        <dbReference type="Proteomes" id="UP000432089"/>
    </source>
</evidence>
<dbReference type="GO" id="GO:0006351">
    <property type="term" value="P:DNA-templated transcription"/>
    <property type="evidence" value="ECO:0007669"/>
    <property type="project" value="TreeGrafter"/>
</dbReference>
<dbReference type="InterPro" id="IPR000847">
    <property type="entry name" value="LysR_HTH_N"/>
</dbReference>
<dbReference type="PANTHER" id="PTHR30537">
    <property type="entry name" value="HTH-TYPE TRANSCRIPTIONAL REGULATOR"/>
    <property type="match status" value="1"/>
</dbReference>
<evidence type="ECO:0000256" key="3">
    <source>
        <dbReference type="ARBA" id="ARBA00023125"/>
    </source>
</evidence>
<organism evidence="6 7">
    <name type="scientific">Plantimonas leprariae</name>
    <dbReference type="NCBI Taxonomy" id="2615207"/>
    <lineage>
        <taxon>Bacteria</taxon>
        <taxon>Pseudomonadati</taxon>
        <taxon>Pseudomonadota</taxon>
        <taxon>Alphaproteobacteria</taxon>
        <taxon>Hyphomicrobiales</taxon>
        <taxon>Aurantimonadaceae</taxon>
        <taxon>Plantimonas</taxon>
    </lineage>
</organism>
<evidence type="ECO:0000259" key="5">
    <source>
        <dbReference type="PROSITE" id="PS50931"/>
    </source>
</evidence>
<comment type="caution">
    <text evidence="6">The sequence shown here is derived from an EMBL/GenBank/DDBJ whole genome shotgun (WGS) entry which is preliminary data.</text>
</comment>
<dbReference type="Proteomes" id="UP000432089">
    <property type="component" value="Unassembled WGS sequence"/>
</dbReference>
<gene>
    <name evidence="6" type="ORF">F6X38_17985</name>
</gene>
<sequence length="307" mass="34315">MRRLPSLNALRAFEAAGRHGRMTLAAKELHVTHSAISRQVQHLEDLLGVALFSGPKNGIQLTSAGSTLLTGLSVAFDQMDMAVRSVADTADGPLNISCPGTFTMRWLIPRLFRFNNANPAIEVRLSASSQPVDFQRDSFDVAIRATRRPWPEDAEVTELLPERIGPVLSPSLHERLGRSLDKLTLLHTRSRRNTWDVWRERSTMTVPDGDDVEYEHFYFMIEAALSGLGMCVAPWPMVADDVGSGRLIAPHGFVDSGQTYVAARRSRQHRKSQIFCEWLAEEAKRFEASTHLSRTCDTVEPEPRPQA</sequence>
<dbReference type="PRINTS" id="PR00039">
    <property type="entry name" value="HTHLYSR"/>
</dbReference>
<keyword evidence="7" id="KW-1185">Reference proteome</keyword>
<evidence type="ECO:0000256" key="1">
    <source>
        <dbReference type="ARBA" id="ARBA00009437"/>
    </source>
</evidence>
<dbReference type="EMBL" id="VZDO01000016">
    <property type="protein sequence ID" value="KAB0677564.1"/>
    <property type="molecule type" value="Genomic_DNA"/>
</dbReference>
<keyword evidence="3" id="KW-0238">DNA-binding</keyword>
<protein>
    <submittedName>
        <fullName evidence="6">LysR family transcriptional regulator</fullName>
    </submittedName>
</protein>
<dbReference type="SUPFAM" id="SSF46785">
    <property type="entry name" value="Winged helix' DNA-binding domain"/>
    <property type="match status" value="1"/>
</dbReference>